<feature type="transmembrane region" description="Helical" evidence="1">
    <location>
        <begin position="22"/>
        <end position="44"/>
    </location>
</feature>
<feature type="transmembrane region" description="Helical" evidence="1">
    <location>
        <begin position="124"/>
        <end position="151"/>
    </location>
</feature>
<protein>
    <recommendedName>
        <fullName evidence="3">Nucleoside transporter/FeoB GTPase Gate domain-containing protein</fullName>
    </recommendedName>
</protein>
<dbReference type="AlphaFoldDB" id="X1D843"/>
<proteinExistence type="predicted"/>
<accession>X1D843</accession>
<evidence type="ECO:0008006" key="3">
    <source>
        <dbReference type="Google" id="ProtNLM"/>
    </source>
</evidence>
<dbReference type="EMBL" id="BART01023443">
    <property type="protein sequence ID" value="GAG92596.1"/>
    <property type="molecule type" value="Genomic_DNA"/>
</dbReference>
<reference evidence="2" key="1">
    <citation type="journal article" date="2014" name="Front. Microbiol.">
        <title>High frequency of phylogenetically diverse reductive dehalogenase-homologous genes in deep subseafloor sedimentary metagenomes.</title>
        <authorList>
            <person name="Kawai M."/>
            <person name="Futagami T."/>
            <person name="Toyoda A."/>
            <person name="Takaki Y."/>
            <person name="Nishi S."/>
            <person name="Hori S."/>
            <person name="Arai W."/>
            <person name="Tsubouchi T."/>
            <person name="Morono Y."/>
            <person name="Uchiyama I."/>
            <person name="Ito T."/>
            <person name="Fujiyama A."/>
            <person name="Inagaki F."/>
            <person name="Takami H."/>
        </authorList>
    </citation>
    <scope>NUCLEOTIDE SEQUENCE</scope>
    <source>
        <strain evidence="2">Expedition CK06-06</strain>
    </source>
</reference>
<keyword evidence="1" id="KW-0812">Transmembrane</keyword>
<organism evidence="2">
    <name type="scientific">marine sediment metagenome</name>
    <dbReference type="NCBI Taxonomy" id="412755"/>
    <lineage>
        <taxon>unclassified sequences</taxon>
        <taxon>metagenomes</taxon>
        <taxon>ecological metagenomes</taxon>
    </lineage>
</organism>
<gene>
    <name evidence="2" type="ORF">S01H4_42650</name>
</gene>
<name>X1D843_9ZZZZ</name>
<keyword evidence="1" id="KW-0472">Membrane</keyword>
<feature type="transmembrane region" description="Helical" evidence="1">
    <location>
        <begin position="73"/>
        <end position="93"/>
    </location>
</feature>
<sequence>QAVAKGTPVAIQPAFIALMKNWLIATLYLSLKIFVIIMVIMILLEMMKIFNMIPHIVKIMNPLLIVMGLDKRVGVLWLTATVFGVAYGGAVIVEEAKEENLTKKELERLHLSIGINHSMLEDPALFLALGLSAFWLWIPRLITAVVAVRLFDLYYKIKY</sequence>
<keyword evidence="1" id="KW-1133">Transmembrane helix</keyword>
<feature type="non-terminal residue" evidence="2">
    <location>
        <position position="1"/>
    </location>
</feature>
<evidence type="ECO:0000256" key="1">
    <source>
        <dbReference type="SAM" id="Phobius"/>
    </source>
</evidence>
<evidence type="ECO:0000313" key="2">
    <source>
        <dbReference type="EMBL" id="GAG92596.1"/>
    </source>
</evidence>
<comment type="caution">
    <text evidence="2">The sequence shown here is derived from an EMBL/GenBank/DDBJ whole genome shotgun (WGS) entry which is preliminary data.</text>
</comment>